<name>A0ACB7RR32_HYAAI</name>
<organism evidence="1 2">
    <name type="scientific">Hyalomma asiaticum</name>
    <name type="common">Tick</name>
    <dbReference type="NCBI Taxonomy" id="266040"/>
    <lineage>
        <taxon>Eukaryota</taxon>
        <taxon>Metazoa</taxon>
        <taxon>Ecdysozoa</taxon>
        <taxon>Arthropoda</taxon>
        <taxon>Chelicerata</taxon>
        <taxon>Arachnida</taxon>
        <taxon>Acari</taxon>
        <taxon>Parasitiformes</taxon>
        <taxon>Ixodida</taxon>
        <taxon>Ixodoidea</taxon>
        <taxon>Ixodidae</taxon>
        <taxon>Hyalomminae</taxon>
        <taxon>Hyalomma</taxon>
    </lineage>
</organism>
<protein>
    <submittedName>
        <fullName evidence="1">Uncharacterized protein</fullName>
    </submittedName>
</protein>
<dbReference type="EMBL" id="CM023489">
    <property type="protein sequence ID" value="KAH6922959.1"/>
    <property type="molecule type" value="Genomic_DNA"/>
</dbReference>
<gene>
    <name evidence="1" type="ORF">HPB50_020321</name>
</gene>
<keyword evidence="2" id="KW-1185">Reference proteome</keyword>
<sequence>MSWCGQREIARSLEITQATVARIVQAFREEHRIGDAPRHLNRKTSEDQDQLLVAAASEAPFMTAGQLRKAVGVDVSNDTVRRRLREAGLRNRAAAQKPKLSAASTVKRLQFARDHLQWTTDDW</sequence>
<accession>A0ACB7RR32</accession>
<evidence type="ECO:0000313" key="2">
    <source>
        <dbReference type="Proteomes" id="UP000821845"/>
    </source>
</evidence>
<dbReference type="Proteomes" id="UP000821845">
    <property type="component" value="Chromosome 9"/>
</dbReference>
<proteinExistence type="predicted"/>
<evidence type="ECO:0000313" key="1">
    <source>
        <dbReference type="EMBL" id="KAH6922959.1"/>
    </source>
</evidence>
<comment type="caution">
    <text evidence="1">The sequence shown here is derived from an EMBL/GenBank/DDBJ whole genome shotgun (WGS) entry which is preliminary data.</text>
</comment>
<reference evidence="1" key="1">
    <citation type="submission" date="2020-05" db="EMBL/GenBank/DDBJ databases">
        <title>Large-scale comparative analyses of tick genomes elucidate their genetic diversity and vector capacities.</title>
        <authorList>
            <person name="Jia N."/>
            <person name="Wang J."/>
            <person name="Shi W."/>
            <person name="Du L."/>
            <person name="Sun Y."/>
            <person name="Zhan W."/>
            <person name="Jiang J."/>
            <person name="Wang Q."/>
            <person name="Zhang B."/>
            <person name="Ji P."/>
            <person name="Sakyi L.B."/>
            <person name="Cui X."/>
            <person name="Yuan T."/>
            <person name="Jiang B."/>
            <person name="Yang W."/>
            <person name="Lam T.T.-Y."/>
            <person name="Chang Q."/>
            <person name="Ding S."/>
            <person name="Wang X."/>
            <person name="Zhu J."/>
            <person name="Ruan X."/>
            <person name="Zhao L."/>
            <person name="Wei J."/>
            <person name="Que T."/>
            <person name="Du C."/>
            <person name="Cheng J."/>
            <person name="Dai P."/>
            <person name="Han X."/>
            <person name="Huang E."/>
            <person name="Gao Y."/>
            <person name="Liu J."/>
            <person name="Shao H."/>
            <person name="Ye R."/>
            <person name="Li L."/>
            <person name="Wei W."/>
            <person name="Wang X."/>
            <person name="Wang C."/>
            <person name="Yang T."/>
            <person name="Huo Q."/>
            <person name="Li W."/>
            <person name="Guo W."/>
            <person name="Chen H."/>
            <person name="Zhou L."/>
            <person name="Ni X."/>
            <person name="Tian J."/>
            <person name="Zhou Y."/>
            <person name="Sheng Y."/>
            <person name="Liu T."/>
            <person name="Pan Y."/>
            <person name="Xia L."/>
            <person name="Li J."/>
            <person name="Zhao F."/>
            <person name="Cao W."/>
        </authorList>
    </citation>
    <scope>NUCLEOTIDE SEQUENCE</scope>
    <source>
        <strain evidence="1">Hyas-2018</strain>
    </source>
</reference>